<evidence type="ECO:0000313" key="2">
    <source>
        <dbReference type="EMBL" id="EFX05654.1"/>
    </source>
</evidence>
<proteinExistence type="predicted"/>
<protein>
    <submittedName>
        <fullName evidence="2">Uncharacterized protein</fullName>
    </submittedName>
</protein>
<feature type="region of interest" description="Disordered" evidence="1">
    <location>
        <begin position="96"/>
        <end position="121"/>
    </location>
</feature>
<dbReference type="EMBL" id="GL629735">
    <property type="protein sequence ID" value="EFX05654.1"/>
    <property type="molecule type" value="Genomic_DNA"/>
</dbReference>
<organism evidence="3">
    <name type="scientific">Grosmannia clavigera (strain kw1407 / UAMH 11150)</name>
    <name type="common">Blue stain fungus</name>
    <name type="synonym">Graphiocladiella clavigera</name>
    <dbReference type="NCBI Taxonomy" id="655863"/>
    <lineage>
        <taxon>Eukaryota</taxon>
        <taxon>Fungi</taxon>
        <taxon>Dikarya</taxon>
        <taxon>Ascomycota</taxon>
        <taxon>Pezizomycotina</taxon>
        <taxon>Sordariomycetes</taxon>
        <taxon>Sordariomycetidae</taxon>
        <taxon>Ophiostomatales</taxon>
        <taxon>Ophiostomataceae</taxon>
        <taxon>Leptographium</taxon>
    </lineage>
</organism>
<name>F0X8E6_GROCL</name>
<sequence>MSSIFDDYFQKFLSESPNDFGYDIYNNDGDGPNDQGLDDLSLIVVGEQTAVVPVNEANMPNLGTFDFNLDIYDNDGNSLEVRPDDSSLNTVGTQTSEVTVNGGGVHDSGTSTEAAQSDRALDSADEFNRTTLHEEQLATPIPSGQSK</sequence>
<reference evidence="2 3" key="1">
    <citation type="journal article" date="2011" name="Proc. Natl. Acad. Sci. U.S.A.">
        <title>Genome and transcriptome analyses of the mountain pine beetle-fungal symbiont Grosmannia clavigera, a lodgepole pine pathogen.</title>
        <authorList>
            <person name="DiGuistini S."/>
            <person name="Wang Y."/>
            <person name="Liao N.Y."/>
            <person name="Taylor G."/>
            <person name="Tanguay P."/>
            <person name="Feau N."/>
            <person name="Henrissat B."/>
            <person name="Chan S.K."/>
            <person name="Hesse-Orce U."/>
            <person name="Alamouti S.M."/>
            <person name="Tsui C.K.M."/>
            <person name="Docking R.T."/>
            <person name="Levasseur A."/>
            <person name="Haridas S."/>
            <person name="Robertson G."/>
            <person name="Birol I."/>
            <person name="Holt R.A."/>
            <person name="Marra M.A."/>
            <person name="Hamelin R.C."/>
            <person name="Hirst M."/>
            <person name="Jones S.J.M."/>
            <person name="Bohlmann J."/>
            <person name="Breuil C."/>
        </authorList>
    </citation>
    <scope>NUCLEOTIDE SEQUENCE [LARGE SCALE GENOMIC DNA]</scope>
    <source>
        <strain evidence="3">kw1407 / UAMH 11150</strain>
    </source>
</reference>
<accession>F0X8E6</accession>
<dbReference type="RefSeq" id="XP_014175136.1">
    <property type="nucleotide sequence ID" value="XM_014319661.1"/>
</dbReference>
<evidence type="ECO:0000313" key="3">
    <source>
        <dbReference type="Proteomes" id="UP000007796"/>
    </source>
</evidence>
<dbReference type="InParanoid" id="F0X8E6"/>
<dbReference type="AlphaFoldDB" id="F0X8E6"/>
<evidence type="ECO:0000256" key="1">
    <source>
        <dbReference type="SAM" id="MobiDB-lite"/>
    </source>
</evidence>
<dbReference type="Proteomes" id="UP000007796">
    <property type="component" value="Unassembled WGS sequence"/>
</dbReference>
<dbReference type="HOGENOM" id="CLU_1768277_0_0_1"/>
<gene>
    <name evidence="2" type="ORF">CMQ_3723</name>
</gene>
<keyword evidence="3" id="KW-1185">Reference proteome</keyword>
<dbReference type="GeneID" id="25976855"/>